<sequence length="188" mass="21718">MIPIRKPSKISPNVQAMHQSRSVEHNYQSISISSLQISSSKSPQFLSTLETSLISISLQQRKTTNQPCKPKNSNKPLQLRPFPSLTPNHSWLKQIQRPQPYTRTQRWLLRLRVGVQPRDRKSLKKACQWQKQGSKHIISSICRVKAANFLIKMLQRGLCNSRSKGMNHQTLNDTQMKSQGIRRNKKQI</sequence>
<comment type="caution">
    <text evidence="2">The sequence shown here is derived from an EMBL/GenBank/DDBJ whole genome shotgun (WGS) entry which is preliminary data.</text>
</comment>
<feature type="region of interest" description="Disordered" evidence="1">
    <location>
        <begin position="60"/>
        <end position="83"/>
    </location>
</feature>
<dbReference type="EMBL" id="RRYP01001423">
    <property type="protein sequence ID" value="TNV85962.1"/>
    <property type="molecule type" value="Genomic_DNA"/>
</dbReference>
<feature type="compositionally biased region" description="Polar residues" evidence="1">
    <location>
        <begin position="10"/>
        <end position="20"/>
    </location>
</feature>
<proteinExistence type="predicted"/>
<feature type="region of interest" description="Disordered" evidence="1">
    <location>
        <begin position="1"/>
        <end position="20"/>
    </location>
</feature>
<evidence type="ECO:0000313" key="2">
    <source>
        <dbReference type="EMBL" id="TNV85962.1"/>
    </source>
</evidence>
<protein>
    <submittedName>
        <fullName evidence="2">Uncharacterized protein</fullName>
    </submittedName>
</protein>
<accession>A0A8J8P2L3</accession>
<dbReference type="AlphaFoldDB" id="A0A8J8P2L3"/>
<dbReference type="Proteomes" id="UP000785679">
    <property type="component" value="Unassembled WGS sequence"/>
</dbReference>
<gene>
    <name evidence="2" type="ORF">FGO68_gene16626</name>
</gene>
<feature type="region of interest" description="Disordered" evidence="1">
    <location>
        <begin position="162"/>
        <end position="188"/>
    </location>
</feature>
<name>A0A8J8P2L3_HALGN</name>
<evidence type="ECO:0000256" key="1">
    <source>
        <dbReference type="SAM" id="MobiDB-lite"/>
    </source>
</evidence>
<reference evidence="2" key="1">
    <citation type="submission" date="2019-06" db="EMBL/GenBank/DDBJ databases">
        <authorList>
            <person name="Zheng W."/>
        </authorList>
    </citation>
    <scope>NUCLEOTIDE SEQUENCE</scope>
    <source>
        <strain evidence="2">QDHG01</strain>
    </source>
</reference>
<feature type="compositionally biased region" description="Polar residues" evidence="1">
    <location>
        <begin position="60"/>
        <end position="76"/>
    </location>
</feature>
<organism evidence="2 3">
    <name type="scientific">Halteria grandinella</name>
    <dbReference type="NCBI Taxonomy" id="5974"/>
    <lineage>
        <taxon>Eukaryota</taxon>
        <taxon>Sar</taxon>
        <taxon>Alveolata</taxon>
        <taxon>Ciliophora</taxon>
        <taxon>Intramacronucleata</taxon>
        <taxon>Spirotrichea</taxon>
        <taxon>Stichotrichia</taxon>
        <taxon>Sporadotrichida</taxon>
        <taxon>Halteriidae</taxon>
        <taxon>Halteria</taxon>
    </lineage>
</organism>
<evidence type="ECO:0000313" key="3">
    <source>
        <dbReference type="Proteomes" id="UP000785679"/>
    </source>
</evidence>
<keyword evidence="3" id="KW-1185">Reference proteome</keyword>
<feature type="compositionally biased region" description="Polar residues" evidence="1">
    <location>
        <begin position="162"/>
        <end position="178"/>
    </location>
</feature>